<evidence type="ECO:0000256" key="1">
    <source>
        <dbReference type="ARBA" id="ARBA00004651"/>
    </source>
</evidence>
<gene>
    <name evidence="21" type="ORF">STRUR_1864</name>
</gene>
<dbReference type="PANTHER" id="PTHR30175">
    <property type="entry name" value="PHOSPHOTRANSFERASE SYSTEM TRANSPORT PROTEIN"/>
    <property type="match status" value="1"/>
</dbReference>
<dbReference type="PROSITE" id="PS51098">
    <property type="entry name" value="PTS_EIIB_TYPE_1"/>
    <property type="match status" value="1"/>
</dbReference>
<feature type="domain" description="PTS EIIA type-1" evidence="18">
    <location>
        <begin position="492"/>
        <end position="596"/>
    </location>
</feature>
<protein>
    <recommendedName>
        <fullName evidence="14">PTS system sucrose-specific EIIBCA component</fullName>
        <ecNumber evidence="11">2.7.1.211</ecNumber>
    </recommendedName>
    <alternativeName>
        <fullName evidence="15">EIIBCA-Scr</fullName>
    </alternativeName>
</protein>
<dbReference type="InterPro" id="IPR050558">
    <property type="entry name" value="PTS_Sugar-Specific_Components"/>
</dbReference>
<evidence type="ECO:0000256" key="6">
    <source>
        <dbReference type="ARBA" id="ARBA00022683"/>
    </source>
</evidence>
<feature type="active site" description="Phosphocysteine intermediate; for EIIB activity" evidence="16">
    <location>
        <position position="26"/>
    </location>
</feature>
<evidence type="ECO:0000256" key="17">
    <source>
        <dbReference type="SAM" id="Phobius"/>
    </source>
</evidence>
<keyword evidence="22" id="KW-1185">Reference proteome</keyword>
<evidence type="ECO:0000256" key="14">
    <source>
        <dbReference type="ARBA" id="ARBA00074554"/>
    </source>
</evidence>
<dbReference type="InterPro" id="IPR011055">
    <property type="entry name" value="Dup_hybrid_motif"/>
</dbReference>
<evidence type="ECO:0000256" key="16">
    <source>
        <dbReference type="PROSITE-ProRule" id="PRU00421"/>
    </source>
</evidence>
<evidence type="ECO:0000256" key="2">
    <source>
        <dbReference type="ARBA" id="ARBA00022448"/>
    </source>
</evidence>
<evidence type="ECO:0000313" key="21">
    <source>
        <dbReference type="EMBL" id="EHJ57077.1"/>
    </source>
</evidence>
<dbReference type="SUPFAM" id="SSF51261">
    <property type="entry name" value="Duplicated hybrid motif"/>
    <property type="match status" value="1"/>
</dbReference>
<dbReference type="GO" id="GO:0090589">
    <property type="term" value="F:protein-phosphocysteine-trehalose phosphotransferase system transporter activity"/>
    <property type="evidence" value="ECO:0007669"/>
    <property type="project" value="TreeGrafter"/>
</dbReference>
<dbReference type="GO" id="GO:0016301">
    <property type="term" value="F:kinase activity"/>
    <property type="evidence" value="ECO:0007669"/>
    <property type="project" value="UniProtKB-KW"/>
</dbReference>
<dbReference type="GO" id="GO:0015771">
    <property type="term" value="P:trehalose transport"/>
    <property type="evidence" value="ECO:0007669"/>
    <property type="project" value="TreeGrafter"/>
</dbReference>
<dbReference type="PROSITE" id="PS00371">
    <property type="entry name" value="PTS_EIIA_TYPE_1_HIS"/>
    <property type="match status" value="1"/>
</dbReference>
<accession>G5KDB6</accession>
<dbReference type="eggNOG" id="COG2190">
    <property type="taxonomic scope" value="Bacteria"/>
</dbReference>
<dbReference type="SUPFAM" id="SSF55604">
    <property type="entry name" value="Glucose permease domain IIB"/>
    <property type="match status" value="1"/>
</dbReference>
<dbReference type="InterPro" id="IPR003352">
    <property type="entry name" value="PTS_EIIC"/>
</dbReference>
<dbReference type="RefSeq" id="WP_006739808.1">
    <property type="nucleotide sequence ID" value="NZ_AEUZ02000001.1"/>
</dbReference>
<evidence type="ECO:0000256" key="8">
    <source>
        <dbReference type="ARBA" id="ARBA00022777"/>
    </source>
</evidence>
<keyword evidence="3" id="KW-1003">Cell membrane</keyword>
<feature type="transmembrane region" description="Helical" evidence="17">
    <location>
        <begin position="111"/>
        <end position="139"/>
    </location>
</feature>
<dbReference type="InterPro" id="IPR013013">
    <property type="entry name" value="PTS_EIIC_1"/>
</dbReference>
<dbReference type="InterPro" id="IPR001996">
    <property type="entry name" value="PTS_IIB_1"/>
</dbReference>
<keyword evidence="10 17" id="KW-0472">Membrane</keyword>
<evidence type="ECO:0000313" key="22">
    <source>
        <dbReference type="Proteomes" id="UP000005388"/>
    </source>
</evidence>
<dbReference type="eggNOG" id="COG1264">
    <property type="taxonomic scope" value="Bacteria"/>
</dbReference>
<evidence type="ECO:0000256" key="4">
    <source>
        <dbReference type="ARBA" id="ARBA00022597"/>
    </source>
</evidence>
<dbReference type="FunFam" id="3.30.1360.60:FF:000001">
    <property type="entry name" value="PTS system glucose-specific IIBC component PtsG"/>
    <property type="match status" value="1"/>
</dbReference>
<comment type="catalytic activity">
    <reaction evidence="13">
        <text>N(pros)-phospho-L-histidyl-[protein](out) + sucrose = sucrose 6(G)-phosphate(in) + L-histidyl-[protein]</text>
        <dbReference type="Rhea" id="RHEA:49236"/>
        <dbReference type="Rhea" id="RHEA-COMP:9745"/>
        <dbReference type="Rhea" id="RHEA-COMP:9746"/>
        <dbReference type="ChEBI" id="CHEBI:17992"/>
        <dbReference type="ChEBI" id="CHEBI:29979"/>
        <dbReference type="ChEBI" id="CHEBI:64837"/>
        <dbReference type="ChEBI" id="CHEBI:91002"/>
        <dbReference type="EC" id="2.7.1.211"/>
    </reaction>
</comment>
<feature type="domain" description="PTS EIIB type-1" evidence="19">
    <location>
        <begin position="4"/>
        <end position="86"/>
    </location>
</feature>
<evidence type="ECO:0000256" key="5">
    <source>
        <dbReference type="ARBA" id="ARBA00022679"/>
    </source>
</evidence>
<evidence type="ECO:0000256" key="12">
    <source>
        <dbReference type="ARBA" id="ARBA00045139"/>
    </source>
</evidence>
<sequence>MDYQKFAKDIIDNVGGVSNINQLSHCMTRLRFNLKDASKANKEALENLENVIGVVYAGGQYIVILGPHLIQTYETIMKNYPIQSGGSINENLDGDLQEKEKLTWKNAFSKLISFVSASVTPMVPGLIAGGMLKVALILITTFISKDWATSSSYLLLSAIGDAPFFFMPVFVAYGAATKLGATSIYAMAASAALLHANYTTLVAAGKGFELFGLPVNPLSYGTSLLPALLISVVAYYTEKWLNKIIPNLFKAIFVGMGTIFIAGSLGYLILGPLGNYIGQGVASIFMFLNDTIGPFAVGLLAAALPWMVMTGMHQAITPFMPQLLVNPGYDALLRPAFLMHNMAEGGAVLGVSFRIKDKVKRSEFLSIAVGAIVAGVSEPAIYGVNLKYKRPMWAVMIGGFAGGFVASLLGAKAYVMGYSNPLALPIFGKTSLAAAVGILVTIIVATVAGYIFGIGNDPKEASITNPVQKDFPDDAIVAVSDGELLPLETVNDDAFAKKLMGDGIAIKLKSDFIVSPINGELMTVFPTGHAFGITGHDGLEVLVHIGIYTVELEGKGFNVLANTGDKVRAGQPIVTIDRQEIEKAGYDTTTMLVITNANNQEIHLQEKGEVKASHVLN</sequence>
<dbReference type="EMBL" id="AEUZ02000001">
    <property type="protein sequence ID" value="EHJ57077.1"/>
    <property type="molecule type" value="Genomic_DNA"/>
</dbReference>
<dbReference type="Pfam" id="PF02378">
    <property type="entry name" value="PTS_EIIC"/>
    <property type="match status" value="1"/>
</dbReference>
<comment type="caution">
    <text evidence="21">The sequence shown here is derived from an EMBL/GenBank/DDBJ whole genome shotgun (WGS) entry which is preliminary data.</text>
</comment>
<feature type="transmembrane region" description="Helical" evidence="17">
    <location>
        <begin position="151"/>
        <end position="172"/>
    </location>
</feature>
<dbReference type="GO" id="GO:0009401">
    <property type="term" value="P:phosphoenolpyruvate-dependent sugar phosphotransferase system"/>
    <property type="evidence" value="ECO:0007669"/>
    <property type="project" value="UniProtKB-KW"/>
</dbReference>
<evidence type="ECO:0000256" key="9">
    <source>
        <dbReference type="ARBA" id="ARBA00022989"/>
    </source>
</evidence>
<dbReference type="Pfam" id="PF00367">
    <property type="entry name" value="PTS_EIIB"/>
    <property type="match status" value="1"/>
</dbReference>
<keyword evidence="6" id="KW-0598">Phosphotransferase system</keyword>
<feature type="transmembrane region" description="Helical" evidence="17">
    <location>
        <begin position="179"/>
        <end position="198"/>
    </location>
</feature>
<dbReference type="EC" id="2.7.1.211" evidence="11"/>
<dbReference type="Gene3D" id="3.30.1360.60">
    <property type="entry name" value="Glucose permease domain IIB"/>
    <property type="match status" value="1"/>
</dbReference>
<evidence type="ECO:0000259" key="20">
    <source>
        <dbReference type="PROSITE" id="PS51103"/>
    </source>
</evidence>
<dbReference type="InterPro" id="IPR036878">
    <property type="entry name" value="Glu_permease_IIB"/>
</dbReference>
<dbReference type="Proteomes" id="UP000005388">
    <property type="component" value="Unassembled WGS sequence"/>
</dbReference>
<evidence type="ECO:0000259" key="19">
    <source>
        <dbReference type="PROSITE" id="PS51098"/>
    </source>
</evidence>
<evidence type="ECO:0000256" key="7">
    <source>
        <dbReference type="ARBA" id="ARBA00022692"/>
    </source>
</evidence>
<feature type="domain" description="PTS EIIC type-1" evidence="20">
    <location>
        <begin position="105"/>
        <end position="468"/>
    </location>
</feature>
<keyword evidence="5" id="KW-0808">Transferase</keyword>
<dbReference type="FunFam" id="2.70.70.10:FF:000001">
    <property type="entry name" value="PTS system glucose-specific IIA component"/>
    <property type="match status" value="1"/>
</dbReference>
<proteinExistence type="predicted"/>
<evidence type="ECO:0000259" key="18">
    <source>
        <dbReference type="PROSITE" id="PS51093"/>
    </source>
</evidence>
<dbReference type="STRING" id="764291.STRUR_1864"/>
<organism evidence="21 22">
    <name type="scientific">Streptococcus urinalis 2285-97</name>
    <dbReference type="NCBI Taxonomy" id="764291"/>
    <lineage>
        <taxon>Bacteria</taxon>
        <taxon>Bacillati</taxon>
        <taxon>Bacillota</taxon>
        <taxon>Bacilli</taxon>
        <taxon>Lactobacillales</taxon>
        <taxon>Streptococcaceae</taxon>
        <taxon>Streptococcus</taxon>
    </lineage>
</organism>
<comment type="subcellular location">
    <subcellularLocation>
        <location evidence="1">Cell membrane</location>
        <topology evidence="1">Multi-pass membrane protein</topology>
    </subcellularLocation>
</comment>
<evidence type="ECO:0000256" key="10">
    <source>
        <dbReference type="ARBA" id="ARBA00023136"/>
    </source>
</evidence>
<keyword evidence="4" id="KW-0762">Sugar transport</keyword>
<feature type="transmembrane region" description="Helical" evidence="17">
    <location>
        <begin position="218"/>
        <end position="236"/>
    </location>
</feature>
<dbReference type="eggNOG" id="COG1263">
    <property type="taxonomic scope" value="Bacteria"/>
</dbReference>
<dbReference type="Gene3D" id="2.70.70.10">
    <property type="entry name" value="Glucose Permease (Domain IIA)"/>
    <property type="match status" value="1"/>
</dbReference>
<dbReference type="CDD" id="cd00212">
    <property type="entry name" value="PTS_IIB_glc"/>
    <property type="match status" value="1"/>
</dbReference>
<reference evidence="21 22" key="1">
    <citation type="journal article" date="2014" name="Int. J. Syst. Evol. Microbiol.">
        <title>Phylogenomics and the dynamic genome evolution of the genus Streptococcus.</title>
        <authorList>
            <consortium name="The Broad Institute Genome Sequencing Platform"/>
            <person name="Richards V.P."/>
            <person name="Palmer S.R."/>
            <person name="Pavinski Bitar P.D."/>
            <person name="Qin X."/>
            <person name="Weinstock G.M."/>
            <person name="Highlander S.K."/>
            <person name="Town C.D."/>
            <person name="Burne R.A."/>
            <person name="Stanhope M.J."/>
        </authorList>
    </citation>
    <scope>NUCLEOTIDE SEQUENCE [LARGE SCALE GENOMIC DNA]</scope>
    <source>
        <strain evidence="21 22">2285-97</strain>
    </source>
</reference>
<dbReference type="Pfam" id="PF00358">
    <property type="entry name" value="PTS_EIIA_1"/>
    <property type="match status" value="1"/>
</dbReference>
<feature type="transmembrane region" description="Helical" evidence="17">
    <location>
        <begin position="432"/>
        <end position="452"/>
    </location>
</feature>
<evidence type="ECO:0000256" key="3">
    <source>
        <dbReference type="ARBA" id="ARBA00022475"/>
    </source>
</evidence>
<keyword evidence="7 17" id="KW-0812">Transmembrane</keyword>
<keyword evidence="8" id="KW-0418">Kinase</keyword>
<name>G5KDB6_9STRE</name>
<dbReference type="GO" id="GO:0005886">
    <property type="term" value="C:plasma membrane"/>
    <property type="evidence" value="ECO:0007669"/>
    <property type="project" value="UniProtKB-SubCell"/>
</dbReference>
<dbReference type="InterPro" id="IPR018113">
    <property type="entry name" value="PTrfase_EIIB_Cys"/>
</dbReference>
<comment type="function">
    <text evidence="12">The phosphoenolpyruvate-dependent sugar phosphotransferase system (sugar PTS), a major carbohydrate active transport system, catalyzes the phosphorylation of incoming sugar substrates concomitantly with their translocation across the cell membrane. This system is involved in sucrose transport.</text>
</comment>
<dbReference type="PROSITE" id="PS51093">
    <property type="entry name" value="PTS_EIIA_TYPE_1"/>
    <property type="match status" value="1"/>
</dbReference>
<keyword evidence="2" id="KW-0813">Transport</keyword>
<feature type="transmembrane region" description="Helical" evidence="17">
    <location>
        <begin position="391"/>
        <end position="411"/>
    </location>
</feature>
<dbReference type="InterPro" id="IPR001127">
    <property type="entry name" value="PTS_EIIA_1_perm"/>
</dbReference>
<feature type="transmembrane region" description="Helical" evidence="17">
    <location>
        <begin position="276"/>
        <end position="304"/>
    </location>
</feature>
<feature type="transmembrane region" description="Helical" evidence="17">
    <location>
        <begin position="248"/>
        <end position="270"/>
    </location>
</feature>
<dbReference type="AlphaFoldDB" id="G5KDB6"/>
<feature type="transmembrane region" description="Helical" evidence="17">
    <location>
        <begin position="364"/>
        <end position="385"/>
    </location>
</feature>
<evidence type="ECO:0000256" key="11">
    <source>
        <dbReference type="ARBA" id="ARBA00044053"/>
    </source>
</evidence>
<evidence type="ECO:0000256" key="15">
    <source>
        <dbReference type="ARBA" id="ARBA00081008"/>
    </source>
</evidence>
<dbReference type="GO" id="GO:0008982">
    <property type="term" value="F:protein-N(PI)-phosphohistidine-sugar phosphotransferase activity"/>
    <property type="evidence" value="ECO:0007669"/>
    <property type="project" value="InterPro"/>
</dbReference>
<evidence type="ECO:0000256" key="13">
    <source>
        <dbReference type="ARBA" id="ARBA00048931"/>
    </source>
</evidence>
<dbReference type="PANTHER" id="PTHR30175:SF1">
    <property type="entry name" value="PTS SYSTEM ARBUTIN-, CELLOBIOSE-, AND SALICIN-SPECIFIC EIIBC COMPONENT-RELATED"/>
    <property type="match status" value="1"/>
</dbReference>
<dbReference type="PROSITE" id="PS51103">
    <property type="entry name" value="PTS_EIIC_TYPE_1"/>
    <property type="match status" value="1"/>
</dbReference>
<keyword evidence="9 17" id="KW-1133">Transmembrane helix</keyword>
<dbReference type="NCBIfam" id="TIGR00830">
    <property type="entry name" value="PTBA"/>
    <property type="match status" value="1"/>
</dbReference>
<dbReference type="PROSITE" id="PS01035">
    <property type="entry name" value="PTS_EIIB_TYPE_1_CYS"/>
    <property type="match status" value="1"/>
</dbReference>